<dbReference type="RefSeq" id="WP_253759557.1">
    <property type="nucleotide sequence ID" value="NZ_JAMZDZ010000001.1"/>
</dbReference>
<protein>
    <submittedName>
        <fullName evidence="2">Uncharacterized protein</fullName>
    </submittedName>
</protein>
<proteinExistence type="predicted"/>
<dbReference type="EMBL" id="JBHSAY010000003">
    <property type="protein sequence ID" value="MFC4129526.1"/>
    <property type="molecule type" value="Genomic_DNA"/>
</dbReference>
<gene>
    <name evidence="2" type="ORF">ACFOZ4_02790</name>
</gene>
<feature type="transmembrane region" description="Helical" evidence="1">
    <location>
        <begin position="146"/>
        <end position="170"/>
    </location>
</feature>
<sequence length="174" mass="18350">MTEPMAQQPVTQPADVRIPISDALVMLGGVLILGFSFAPFVSYEPATRNSTGVDYLAWEWTGFLAPLTWFVVVGGLLLLALGLSRALNGDRSLVTFRTSQLQLVVAAYAASVLIGYALTEKGSETTTSAEFLGARIQVGATTAGEFGWGGVLMLIGALIAVIGAVMNLLARSQR</sequence>
<comment type="caution">
    <text evidence="2">The sequence shown here is derived from an EMBL/GenBank/DDBJ whole genome shotgun (WGS) entry which is preliminary data.</text>
</comment>
<dbReference type="Proteomes" id="UP001595816">
    <property type="component" value="Unassembled WGS sequence"/>
</dbReference>
<name>A0ABV8LF40_9ACTN</name>
<accession>A0ABV8LF40</accession>
<feature type="transmembrane region" description="Helical" evidence="1">
    <location>
        <begin position="63"/>
        <end position="81"/>
    </location>
</feature>
<evidence type="ECO:0000313" key="3">
    <source>
        <dbReference type="Proteomes" id="UP001595816"/>
    </source>
</evidence>
<keyword evidence="1" id="KW-1133">Transmembrane helix</keyword>
<evidence type="ECO:0000313" key="2">
    <source>
        <dbReference type="EMBL" id="MFC4129526.1"/>
    </source>
</evidence>
<feature type="transmembrane region" description="Helical" evidence="1">
    <location>
        <begin position="23"/>
        <end position="43"/>
    </location>
</feature>
<reference evidence="3" key="1">
    <citation type="journal article" date="2019" name="Int. J. Syst. Evol. Microbiol.">
        <title>The Global Catalogue of Microorganisms (GCM) 10K type strain sequencing project: providing services to taxonomists for standard genome sequencing and annotation.</title>
        <authorList>
            <consortium name="The Broad Institute Genomics Platform"/>
            <consortium name="The Broad Institute Genome Sequencing Center for Infectious Disease"/>
            <person name="Wu L."/>
            <person name="Ma J."/>
        </authorList>
    </citation>
    <scope>NUCLEOTIDE SEQUENCE [LARGE SCALE GENOMIC DNA]</scope>
    <source>
        <strain evidence="3">CGMCC 4.7289</strain>
    </source>
</reference>
<keyword evidence="3" id="KW-1185">Reference proteome</keyword>
<keyword evidence="1" id="KW-0472">Membrane</keyword>
<keyword evidence="1" id="KW-0812">Transmembrane</keyword>
<organism evidence="2 3">
    <name type="scientific">Hamadaea flava</name>
    <dbReference type="NCBI Taxonomy" id="1742688"/>
    <lineage>
        <taxon>Bacteria</taxon>
        <taxon>Bacillati</taxon>
        <taxon>Actinomycetota</taxon>
        <taxon>Actinomycetes</taxon>
        <taxon>Micromonosporales</taxon>
        <taxon>Micromonosporaceae</taxon>
        <taxon>Hamadaea</taxon>
    </lineage>
</organism>
<feature type="transmembrane region" description="Helical" evidence="1">
    <location>
        <begin position="101"/>
        <end position="118"/>
    </location>
</feature>
<evidence type="ECO:0000256" key="1">
    <source>
        <dbReference type="SAM" id="Phobius"/>
    </source>
</evidence>